<evidence type="ECO:0000313" key="10">
    <source>
        <dbReference type="Proteomes" id="UP000694380"/>
    </source>
</evidence>
<dbReference type="Proteomes" id="UP000694380">
    <property type="component" value="Unplaced"/>
</dbReference>
<dbReference type="SMART" id="SM01188">
    <property type="entry name" value="ELK"/>
    <property type="match status" value="6"/>
</dbReference>
<evidence type="ECO:0000256" key="6">
    <source>
        <dbReference type="SAM" id="Coils"/>
    </source>
</evidence>
<feature type="coiled-coil region" evidence="6">
    <location>
        <begin position="2787"/>
        <end position="2927"/>
    </location>
</feature>
<dbReference type="GO" id="GO:0007052">
    <property type="term" value="P:mitotic spindle organization"/>
    <property type="evidence" value="ECO:0007669"/>
    <property type="project" value="Ensembl"/>
</dbReference>
<feature type="coiled-coil region" evidence="6">
    <location>
        <begin position="702"/>
        <end position="736"/>
    </location>
</feature>
<feature type="domain" description="ELK" evidence="8">
    <location>
        <begin position="755"/>
        <end position="776"/>
    </location>
</feature>
<dbReference type="GO" id="GO:0060090">
    <property type="term" value="F:molecular adaptor activity"/>
    <property type="evidence" value="ECO:0007669"/>
    <property type="project" value="InterPro"/>
</dbReference>
<reference evidence="9" key="2">
    <citation type="submission" date="2025-09" db="UniProtKB">
        <authorList>
            <consortium name="Ensembl"/>
        </authorList>
    </citation>
    <scope>IDENTIFICATION</scope>
</reference>
<feature type="coiled-coil region" evidence="6">
    <location>
        <begin position="1944"/>
        <end position="1982"/>
    </location>
</feature>
<name>A0A8C3F2E3_CHRPI</name>
<dbReference type="GO" id="GO:0034451">
    <property type="term" value="C:centriolar satellite"/>
    <property type="evidence" value="ECO:0007669"/>
    <property type="project" value="Ensembl"/>
</dbReference>
<feature type="coiled-coil region" evidence="6">
    <location>
        <begin position="3259"/>
        <end position="3286"/>
    </location>
</feature>
<organism evidence="9 10">
    <name type="scientific">Chrysemys picta bellii</name>
    <name type="common">Western painted turtle</name>
    <name type="synonym">Emys bellii</name>
    <dbReference type="NCBI Taxonomy" id="8478"/>
    <lineage>
        <taxon>Eukaryota</taxon>
        <taxon>Metazoa</taxon>
        <taxon>Chordata</taxon>
        <taxon>Craniata</taxon>
        <taxon>Vertebrata</taxon>
        <taxon>Euteleostomi</taxon>
        <taxon>Archelosauria</taxon>
        <taxon>Testudinata</taxon>
        <taxon>Testudines</taxon>
        <taxon>Cryptodira</taxon>
        <taxon>Durocryptodira</taxon>
        <taxon>Testudinoidea</taxon>
        <taxon>Emydidae</taxon>
        <taxon>Chrysemys</taxon>
    </lineage>
</organism>
<accession>A0A8C3F2E3</accession>
<dbReference type="GO" id="GO:0090316">
    <property type="term" value="P:positive regulation of intracellular protein transport"/>
    <property type="evidence" value="ECO:0007669"/>
    <property type="project" value="Ensembl"/>
</dbReference>
<keyword evidence="2" id="KW-0963">Cytoplasm</keyword>
<dbReference type="GO" id="GO:0005814">
    <property type="term" value="C:centriole"/>
    <property type="evidence" value="ECO:0007669"/>
    <property type="project" value="Ensembl"/>
</dbReference>
<feature type="domain" description="ELK" evidence="8">
    <location>
        <begin position="911"/>
        <end position="930"/>
    </location>
</feature>
<feature type="region of interest" description="Disordered" evidence="7">
    <location>
        <begin position="45"/>
        <end position="67"/>
    </location>
</feature>
<reference evidence="9" key="1">
    <citation type="submission" date="2025-08" db="UniProtKB">
        <authorList>
            <consortium name="Ensembl"/>
        </authorList>
    </citation>
    <scope>IDENTIFICATION</scope>
</reference>
<gene>
    <name evidence="9" type="primary">PCNT</name>
</gene>
<feature type="domain" description="ELK" evidence="8">
    <location>
        <begin position="462"/>
        <end position="483"/>
    </location>
</feature>
<feature type="coiled-coil region" evidence="6">
    <location>
        <begin position="792"/>
        <end position="989"/>
    </location>
</feature>
<feature type="coiled-coil region" evidence="6">
    <location>
        <begin position="1346"/>
        <end position="1470"/>
    </location>
</feature>
<protein>
    <submittedName>
        <fullName evidence="9">Pericentrin</fullName>
    </submittedName>
</protein>
<dbReference type="GeneTree" id="ENSGT00730000110871"/>
<dbReference type="GO" id="GO:0007165">
    <property type="term" value="P:signal transduction"/>
    <property type="evidence" value="ECO:0007669"/>
    <property type="project" value="InterPro"/>
</dbReference>
<evidence type="ECO:0000259" key="8">
    <source>
        <dbReference type="SMART" id="SM01188"/>
    </source>
</evidence>
<feature type="coiled-coil region" evidence="6">
    <location>
        <begin position="3048"/>
        <end position="3154"/>
    </location>
</feature>
<keyword evidence="4 6" id="KW-0175">Coiled coil</keyword>
<dbReference type="GO" id="GO:0005829">
    <property type="term" value="C:cytosol"/>
    <property type="evidence" value="ECO:0007669"/>
    <property type="project" value="Ensembl"/>
</dbReference>
<dbReference type="PANTHER" id="PTHR44981:SF3">
    <property type="entry name" value="PERICENTRIN"/>
    <property type="match status" value="1"/>
</dbReference>
<feature type="domain" description="ELK" evidence="8">
    <location>
        <begin position="725"/>
        <end position="746"/>
    </location>
</feature>
<feature type="coiled-coil region" evidence="6">
    <location>
        <begin position="2433"/>
        <end position="2467"/>
    </location>
</feature>
<sequence length="3511" mass="409152">MFCQIKRFFVIHECVNLVVLLSFPHLPLPLSLSIFPAQLAHFRQRKTKSDNTQSQKKAAKRKGSSDHMQNIPKEECVIVAQDSDVLTDLNISIEGKTEETETSSESKVNVLCSFKEYGQLNVQMCRTRIVELEKRLLEKQEATERLTTEVDDLLEQLAQHSGELETAVQERNEIIAQLTSNLQQARQNRDDIQEEASLLADQIHGLQLQLHEANELLKSRIPGKSELSQAQEQMAVFQNRLKEQSTQLQIMHQKAHDLELQLESSQKIEELNAEIKEKVEKQQNLEEERKEQIGLIKKVHEREHDREITELIIKHEDEMKELRAELIKEQQQLLDELQQQMEGTHKTEMQHTQLQSQTLHNLELEGLRLSLTNMHTSQLELMQSNLRKEKETALVELREMLNDKRAQEVAILQSRHQFELEHINEQHLKEKEEIALKHQQELDERKKIELEMEKKHIQTLETLKGDWALKTETRLKNIREELSEKHQIEMGELQKTLKLELDRVKEELKSLSVKKEQVEMKCKNLENEHQMAITKLREQLQTEHDQGLENLKRKSKEREQEMQQEMEKLQATYEELKTRSQEEIKQLWSQLDSTRASRQELSELKEQLLARTSHVDEIERLKQDFEQQRQQRRSEHETELEQLRIYFEEKLGAAEENYREELTLLHQRLQELKEYSLLESEISQDQPLDISSSVTLLEEASEKERRDILDQLTQQLEQHKEELTCLRLQLEEKHRHELDSLRSSLALQYKEDLMKMKMDLSDRYISEIEELKKKHCLDLEHLRAKLSEEHIKEITKLRLQSAQDAARQVEAEVAERVCVLENEHKAKLSLLQCEKQHIAELQGEIQHLKREITKLQDIGVQHEAQLKEEMEKVIKCKLVDDHKNELKRAREEVQQVEQVHKEKEEEWKCEREALRVKVEETLSQLRAELEDKAESEKQTLQKEFELREAEMNRLQDQQAARIVELEKSLKEQQNSLQQLEDSLASMQTTQTAQAQYESELQAAKTLMEKDLEKATFGLQEECAVKLMEAQNKFMEEHKVMTQKFTTEQELLLQELKGKHVEELELQSQQLQEKHKQQILSLTAELQTKHQAEIETLTSTLQSKQQAQLEARLAELQAKHQAQIDDLEAKHLSNLDSLESSYLSEIQIIRDEHKQAVEDLQMHFAEQLHEKEKANQAILTQEMERLKLKHSEELQLSQDNLKIELATLHIEKLKAMAAELEEAHKEDLNTALQNQRCMLEEENHKALDVLREEVLHMEEHHKKALKDLQDLHVAEVQRQKEAYSWQLQEELEKLKAQHEHEEKMYASASASEVETVRTALLAQFEEVKLKQQLQFQDEIELLKCQSEVLLEQQITQLKEEFEAERKTAWRSKEQVLIQETEKAQAHYEKEKEELSVQIQEKTNIIIQLEKKVESLNQKLEETNSELETLLQRRDRENQEGEYLVAMLRSDIELSQNERKKLQESYQQVLKLFVEMVKATIATEDLICKKVGLCLDDSLASGDSRESRSMMEEVGFIQHFKAREKHDLEKSDLLDETLTEHNQVSAVTDEGSELSQHLCESVFASPDLALENEEMILKICRRLRTAVEKLLELVTESTKQLEKTHEIHAHFEEEFSRRNQETAQVVSQHHDLMECLNEENEAKNQLALELHKAEGIIEGYVVEKAALEEAMSLKEESERRLVLELESLQEQFQKLTQEQAILCLLKEVEFLAKEKLELQCQAEKDHSSLRSQMKVLEVELEEQMDQNQKLAKKSLEVTDLRQQIQVLEKQLRSQRQFMDEQAIEREHERDEFQQEIQKLEDQLKLSGKSQTSGEPRQYGVESLQAEIKDKTDDYNKLLLEKEQKYREITVRDKEIEELAARIRELEHTNTEASKTVSRLEQELQKMKKRETELTQDKEALQQQQYNNLIQISALQSKLDEARHRVPSEGSSDHGLKEQLQAEQEALLMKEREILSLLEQLEQFKENLINKNEEILQLNLQLEMQKNLTAGIGQLQIENAHLKDIAKLRMMQSQNVGSSESAVLQFPQALLEEKNQEIDHLNEQIERLQRELDGATDNKVVENGKSEIDELRLLVEHLRGDQERLHRDKAEEVEQLHGVIEKLQKELIQLGPMCHEVSDSEDNRNVLRLEEQVENLQNELKKGSLDFQEHSDKNKKTVLLHSKLKELQEELELVSTAREALQQLLEEKESQFKMEVEILEQNLQNVQESSRQHLAELTSLRIQYDAFQEEYSLLRTHLSQRDGEMGIMASRIQELEDTLRAREATLLESDLQIKTVAEQRVVDAAELQHLAEKIARLEDELLKKDLHQKTEAEEVQTLQSEVSRLDFKVQTLNQKEVVYQREIDELQANSIKLKDQVQEFLKELQALRSERDDLYSQLASYKEKNQSNDQEAKLHKPILKQEREVPVHTNGMEKLREERGANVDQSFAASEKDAALADLKTHSRNLKTQIKQLQETLLTQEAEMTDKARELQDLKKHCQQILEFHQTPDSVKCKLNNLSQNTEHDKETPKDFKCLVMHMTSWDSPEIVRKQETSIELQPSLHLTPFSEVDSVHSTDFEMKDNKSSVIQGDTPGLLGYQSLYANTNEEAVARLDLKSPAFSESTYSIAEDVDDFTLTPSDSQDDLRSTMSGLEGASDGYVSSDSDLAAKLNQELETTEHLDASFTAYLQYCGIFQDAMDPVKEKETISPQLKSVLKMVYEDSRRILALSEHPFPLSDQKSIQQSAAAEGWRKEGLTLLDAIQSLKDYLSKVEDRGDKEEQQQIVLEHLLSSDRNSLLSEIQDLRAQLRITHLQNQEKLQQLQETLTNAEDRGSKQEHQLRRKAELLEYKLQQEKTIASDLQNSLSEEQERASEMHELLKQEQSAVSDLKSELYESKEENESLQKSLQKLQREINQLRSELENKEKDLRVALQDLQNEHSKEKELRNMFEEQHLQHKLREDEKTKALEELQAALELQCIQNNQMSVALEHEKSANDNLRKELQIEHSRCEALLSQERNKLTELQRNLEVEKNHSLELLNALNHERVLTEQLSMRVNEDSSCKHKESLLEQTFVQELQAQLDEERSRAMELAAIIEKTHQQAIQSKRQLEAEVQMCCEETQKEREVSTKLRATLESLQSQKQEHELELQHQRDEHRIKELQQTLAELEKQERNLASQKSQRELSSCPVKNDYNANLSLTTETEALHLQQQQLEKIRQQLLFAAVHLNEFIYKTVDKTVNDWSASNDEAIASLLHTLKELKSELLTSSTPLIRCTDDAHSVQGSERASWQQEKTLLQNALKQAESELAKATVEIENKPVMETSNPKLQKLYRKYLRAESFRKALVYQKKYLLLLLGGFQDCEQATLSLIARMGVYPSPADLQVSESRSRPFTKFRSAVRVVIAVSRLKFLVKKWHKVNRKGAQGENISHSIGHNPVSGVRTEVLRQQQLPSVNVNSPPTRDIGSCHRTSSARFVSHSPKSSYWLHNRYYSASEKSLVSTQDPERSLTEYIHRLEVIQQRLGGAQTGNTSGPPHQRNIK</sequence>
<feature type="coiled-coil region" evidence="6">
    <location>
        <begin position="1168"/>
        <end position="1244"/>
    </location>
</feature>
<dbReference type="InterPro" id="IPR005539">
    <property type="entry name" value="ELK_dom"/>
</dbReference>
<dbReference type="PANTHER" id="PTHR44981">
    <property type="entry name" value="PERICENTRIN-LIKE PROTEIN, ISOFORM F"/>
    <property type="match status" value="1"/>
</dbReference>
<feature type="domain" description="ELK" evidence="8">
    <location>
        <begin position="1064"/>
        <end position="1086"/>
    </location>
</feature>
<feature type="coiled-coil region" evidence="6">
    <location>
        <begin position="2974"/>
        <end position="3008"/>
    </location>
</feature>
<feature type="coiled-coil region" evidence="6">
    <location>
        <begin position="129"/>
        <end position="202"/>
    </location>
</feature>
<dbReference type="InterPro" id="IPR028745">
    <property type="entry name" value="AKAP9/Pericentrin"/>
</dbReference>
<feature type="coiled-coil region" evidence="6">
    <location>
        <begin position="1272"/>
        <end position="1310"/>
    </location>
</feature>
<keyword evidence="10" id="KW-1185">Reference proteome</keyword>
<dbReference type="GO" id="GO:0003677">
    <property type="term" value="F:DNA binding"/>
    <property type="evidence" value="ECO:0007669"/>
    <property type="project" value="InterPro"/>
</dbReference>
<evidence type="ECO:0000256" key="5">
    <source>
        <dbReference type="ARBA" id="ARBA00023212"/>
    </source>
</evidence>
<dbReference type="GO" id="GO:0060271">
    <property type="term" value="P:cilium assembly"/>
    <property type="evidence" value="ECO:0007669"/>
    <property type="project" value="Ensembl"/>
</dbReference>
<dbReference type="InterPro" id="IPR019528">
    <property type="entry name" value="PACT_domain"/>
</dbReference>
<proteinExistence type="predicted"/>
<evidence type="ECO:0000256" key="4">
    <source>
        <dbReference type="ARBA" id="ARBA00023054"/>
    </source>
</evidence>
<feature type="coiled-coil region" evidence="6">
    <location>
        <begin position="227"/>
        <end position="347"/>
    </location>
</feature>
<feature type="coiled-coil region" evidence="6">
    <location>
        <begin position="2028"/>
        <end position="2213"/>
    </location>
</feature>
<feature type="coiled-coil region" evidence="6">
    <location>
        <begin position="2284"/>
        <end position="2381"/>
    </location>
</feature>
<evidence type="ECO:0000256" key="1">
    <source>
        <dbReference type="ARBA" id="ARBA00004300"/>
    </source>
</evidence>
<evidence type="ECO:0000256" key="7">
    <source>
        <dbReference type="SAM" id="MobiDB-lite"/>
    </source>
</evidence>
<comment type="subcellular location">
    <subcellularLocation>
        <location evidence="1">Cytoplasm</location>
        <location evidence="1">Cytoskeleton</location>
        <location evidence="1">Microtubule organizing center</location>
        <location evidence="1">Centrosome</location>
    </subcellularLocation>
</comment>
<keyword evidence="3" id="KW-0597">Phosphoprotein</keyword>
<feature type="coiled-coil region" evidence="6">
    <location>
        <begin position="1634"/>
        <end position="1696"/>
    </location>
</feature>
<evidence type="ECO:0000256" key="3">
    <source>
        <dbReference type="ARBA" id="ARBA00022553"/>
    </source>
</evidence>
<evidence type="ECO:0000313" key="9">
    <source>
        <dbReference type="Ensembl" id="ENSCPBP00000001830.1"/>
    </source>
</evidence>
<dbReference type="Ensembl" id="ENSCPBT00000002249.1">
    <property type="protein sequence ID" value="ENSCPBP00000001830.1"/>
    <property type="gene ID" value="ENSCPBG00000001402.1"/>
</dbReference>
<dbReference type="OMA" id="EQRGMFT"/>
<dbReference type="Pfam" id="PF10495">
    <property type="entry name" value="PACT_coil_coil"/>
    <property type="match status" value="1"/>
</dbReference>
<evidence type="ECO:0000256" key="2">
    <source>
        <dbReference type="ARBA" id="ARBA00022490"/>
    </source>
</evidence>
<feature type="domain" description="ELK" evidence="8">
    <location>
        <begin position="603"/>
        <end position="626"/>
    </location>
</feature>
<feature type="coiled-coil region" evidence="6">
    <location>
        <begin position="494"/>
        <end position="675"/>
    </location>
</feature>
<feature type="coiled-coil region" evidence="6">
    <location>
        <begin position="1724"/>
        <end position="1901"/>
    </location>
</feature>
<feature type="region of interest" description="Disordered" evidence="7">
    <location>
        <begin position="2612"/>
        <end position="2635"/>
    </location>
</feature>
<keyword evidence="5" id="KW-0206">Cytoskeleton</keyword>